<dbReference type="InterPro" id="IPR016140">
    <property type="entry name" value="Bifunc_inhib/LTP/seed_store"/>
</dbReference>
<evidence type="ECO:0000256" key="6">
    <source>
        <dbReference type="ARBA" id="ARBA00023180"/>
    </source>
</evidence>
<dbReference type="GO" id="GO:0005886">
    <property type="term" value="C:plasma membrane"/>
    <property type="evidence" value="ECO:0007669"/>
    <property type="project" value="UniProtKB-SubCell"/>
</dbReference>
<evidence type="ECO:0000256" key="9">
    <source>
        <dbReference type="SAM" id="SignalP"/>
    </source>
</evidence>
<keyword evidence="7" id="KW-0449">Lipoprotein</keyword>
<organism evidence="11">
    <name type="scientific">Anthurium amnicola</name>
    <dbReference type="NCBI Taxonomy" id="1678845"/>
    <lineage>
        <taxon>Eukaryota</taxon>
        <taxon>Viridiplantae</taxon>
        <taxon>Streptophyta</taxon>
        <taxon>Embryophyta</taxon>
        <taxon>Tracheophyta</taxon>
        <taxon>Spermatophyta</taxon>
        <taxon>Magnoliopsida</taxon>
        <taxon>Liliopsida</taxon>
        <taxon>Araceae</taxon>
        <taxon>Pothoideae</taxon>
        <taxon>Potheae</taxon>
        <taxon>Anthurium</taxon>
    </lineage>
</organism>
<dbReference type="SMART" id="SM00499">
    <property type="entry name" value="AAI"/>
    <property type="match status" value="1"/>
</dbReference>
<dbReference type="AlphaFoldDB" id="A0A1D1XU69"/>
<dbReference type="PANTHER" id="PTHR33044">
    <property type="entry name" value="BIFUNCTIONAL INHIBITOR/LIPID-TRANSFER PROTEIN/SEED STORAGE 2S ALBUMIN SUPERFAMILY PROTEIN-RELATED"/>
    <property type="match status" value="1"/>
</dbReference>
<evidence type="ECO:0000256" key="1">
    <source>
        <dbReference type="ARBA" id="ARBA00004609"/>
    </source>
</evidence>
<feature type="chain" id="PRO_5008899711" evidence="9">
    <location>
        <begin position="27"/>
        <end position="165"/>
    </location>
</feature>
<dbReference type="FunFam" id="1.10.110.10:FF:000001">
    <property type="entry name" value="Bifunctional inhibitor/lipid-transfer protein/seed storage 2S albumin superfamily protein"/>
    <property type="match status" value="1"/>
</dbReference>
<dbReference type="Gene3D" id="1.10.110.10">
    <property type="entry name" value="Plant lipid-transfer and hydrophobic proteins"/>
    <property type="match status" value="1"/>
</dbReference>
<dbReference type="GO" id="GO:0006869">
    <property type="term" value="P:lipid transport"/>
    <property type="evidence" value="ECO:0007669"/>
    <property type="project" value="InterPro"/>
</dbReference>
<feature type="region of interest" description="Disordered" evidence="8">
    <location>
        <begin position="112"/>
        <end position="137"/>
    </location>
</feature>
<comment type="similarity">
    <text evidence="2">Belongs to the plant LTP family.</text>
</comment>
<sequence length="165" mass="16136">MASKVSVLVITTVAVVVAALFAGASAQTSSCTTAIVGLAPCLGYITGNTTTPSSSCCSQLSTVVKSEPQCLCLVLNGGAAQYGITINQTQAMTLPSACSVQTPPVSACAALAPAGSPTSSPTPPGPGGVKNTPTGGSSDGSTIRASFSWAFVLLVAYAVAGLTTF</sequence>
<dbReference type="EMBL" id="GDJX01022007">
    <property type="protein sequence ID" value="JAT45929.1"/>
    <property type="molecule type" value="Transcribed_RNA"/>
</dbReference>
<evidence type="ECO:0000256" key="8">
    <source>
        <dbReference type="SAM" id="MobiDB-lite"/>
    </source>
</evidence>
<evidence type="ECO:0000256" key="7">
    <source>
        <dbReference type="ARBA" id="ARBA00023288"/>
    </source>
</evidence>
<keyword evidence="3" id="KW-0472">Membrane</keyword>
<evidence type="ECO:0000256" key="4">
    <source>
        <dbReference type="ARBA" id="ARBA00022729"/>
    </source>
</evidence>
<gene>
    <name evidence="11" type="primary">At2g13820_4</name>
    <name evidence="11" type="ORF">g.5280</name>
</gene>
<dbReference type="CDD" id="cd00010">
    <property type="entry name" value="AAI_LTSS"/>
    <property type="match status" value="1"/>
</dbReference>
<dbReference type="GO" id="GO:0098552">
    <property type="term" value="C:side of membrane"/>
    <property type="evidence" value="ECO:0007669"/>
    <property type="project" value="UniProtKB-KW"/>
</dbReference>
<keyword evidence="5" id="KW-1015">Disulfide bond</keyword>
<dbReference type="InterPro" id="IPR000528">
    <property type="entry name" value="Plant_nsLTP"/>
</dbReference>
<feature type="domain" description="Bifunctional inhibitor/plant lipid transfer protein/seed storage helical" evidence="10">
    <location>
        <begin position="31"/>
        <end position="108"/>
    </location>
</feature>
<accession>A0A1D1XU69</accession>
<evidence type="ECO:0000313" key="11">
    <source>
        <dbReference type="EMBL" id="JAT45929.1"/>
    </source>
</evidence>
<dbReference type="PRINTS" id="PR00382">
    <property type="entry name" value="LIPIDTRNSFER"/>
</dbReference>
<proteinExistence type="inferred from homology"/>
<feature type="signal peptide" evidence="9">
    <location>
        <begin position="1"/>
        <end position="26"/>
    </location>
</feature>
<keyword evidence="3" id="KW-0336">GPI-anchor</keyword>
<evidence type="ECO:0000259" key="10">
    <source>
        <dbReference type="SMART" id="SM00499"/>
    </source>
</evidence>
<name>A0A1D1XU69_9ARAE</name>
<comment type="subcellular location">
    <subcellularLocation>
        <location evidence="1">Cell membrane</location>
        <topology evidence="1">Lipid-anchor</topology>
        <topology evidence="1">GPI-anchor</topology>
    </subcellularLocation>
</comment>
<evidence type="ECO:0000256" key="3">
    <source>
        <dbReference type="ARBA" id="ARBA00022622"/>
    </source>
</evidence>
<keyword evidence="4 9" id="KW-0732">Signal</keyword>
<keyword evidence="6" id="KW-0325">Glycoprotein</keyword>
<dbReference type="InterPro" id="IPR036312">
    <property type="entry name" value="Bifun_inhib/LTP/seed_sf"/>
</dbReference>
<reference evidence="11" key="1">
    <citation type="submission" date="2015-07" db="EMBL/GenBank/DDBJ databases">
        <title>Transcriptome Assembly of Anthurium amnicola.</title>
        <authorList>
            <person name="Suzuki J."/>
        </authorList>
    </citation>
    <scope>NUCLEOTIDE SEQUENCE</scope>
</reference>
<dbReference type="GO" id="GO:0008289">
    <property type="term" value="F:lipid binding"/>
    <property type="evidence" value="ECO:0007669"/>
    <property type="project" value="InterPro"/>
</dbReference>
<evidence type="ECO:0000256" key="2">
    <source>
        <dbReference type="ARBA" id="ARBA00009748"/>
    </source>
</evidence>
<dbReference type="Pfam" id="PF14368">
    <property type="entry name" value="LTP_2"/>
    <property type="match status" value="1"/>
</dbReference>
<evidence type="ECO:0000256" key="5">
    <source>
        <dbReference type="ARBA" id="ARBA00023157"/>
    </source>
</evidence>
<dbReference type="InterPro" id="IPR043325">
    <property type="entry name" value="LTSS"/>
</dbReference>
<dbReference type="SUPFAM" id="SSF47699">
    <property type="entry name" value="Bifunctional inhibitor/lipid-transfer protein/seed storage 2S albumin"/>
    <property type="match status" value="1"/>
</dbReference>
<protein>
    <submittedName>
        <fullName evidence="11">Non-specific lipid-transfer protein-like protein At2g13820</fullName>
    </submittedName>
</protein>